<organism evidence="2 3">
    <name type="scientific">Acipenser oxyrinchus oxyrinchus</name>
    <dbReference type="NCBI Taxonomy" id="40147"/>
    <lineage>
        <taxon>Eukaryota</taxon>
        <taxon>Metazoa</taxon>
        <taxon>Chordata</taxon>
        <taxon>Craniata</taxon>
        <taxon>Vertebrata</taxon>
        <taxon>Euteleostomi</taxon>
        <taxon>Actinopterygii</taxon>
        <taxon>Chondrostei</taxon>
        <taxon>Acipenseriformes</taxon>
        <taxon>Acipenseridae</taxon>
        <taxon>Acipenser</taxon>
    </lineage>
</organism>
<dbReference type="AlphaFoldDB" id="A0AAD8LUR7"/>
<proteinExistence type="predicted"/>
<comment type="caution">
    <text evidence="2">The sequence shown here is derived from an EMBL/GenBank/DDBJ whole genome shotgun (WGS) entry which is preliminary data.</text>
</comment>
<name>A0AAD8LUR7_ACIOX</name>
<evidence type="ECO:0000256" key="1">
    <source>
        <dbReference type="SAM" id="MobiDB-lite"/>
    </source>
</evidence>
<accession>A0AAD8LUR7</accession>
<reference evidence="2" key="1">
    <citation type="submission" date="2022-02" db="EMBL/GenBank/DDBJ databases">
        <title>Atlantic sturgeon de novo genome assembly.</title>
        <authorList>
            <person name="Stock M."/>
            <person name="Klopp C."/>
            <person name="Guiguen Y."/>
            <person name="Cabau C."/>
            <person name="Parinello H."/>
            <person name="Santidrian Yebra-Pimentel E."/>
            <person name="Kuhl H."/>
            <person name="Dirks R.P."/>
            <person name="Guessner J."/>
            <person name="Wuertz S."/>
            <person name="Du K."/>
            <person name="Schartl M."/>
        </authorList>
    </citation>
    <scope>NUCLEOTIDE SEQUENCE</scope>
    <source>
        <strain evidence="2">STURGEONOMICS-FGT-2020</strain>
        <tissue evidence="2">Whole blood</tissue>
    </source>
</reference>
<dbReference type="Proteomes" id="UP001230051">
    <property type="component" value="Unassembled WGS sequence"/>
</dbReference>
<keyword evidence="3" id="KW-1185">Reference proteome</keyword>
<feature type="compositionally biased region" description="Basic and acidic residues" evidence="1">
    <location>
        <begin position="43"/>
        <end position="58"/>
    </location>
</feature>
<feature type="region of interest" description="Disordered" evidence="1">
    <location>
        <begin position="43"/>
        <end position="70"/>
    </location>
</feature>
<protein>
    <submittedName>
        <fullName evidence="2">Uncharacterized protein</fullName>
    </submittedName>
</protein>
<sequence length="70" mass="8309">MRRRGAIRTCPELQFCMHQQQQRGEPAKSRTFVHFLKIRLDRDRKPKKEDMSGEKTDKSPTTSFETVFPI</sequence>
<gene>
    <name evidence="2" type="ORF">AOXY_G516</name>
</gene>
<dbReference type="EMBL" id="JAGXEW010000001">
    <property type="protein sequence ID" value="KAK1175811.1"/>
    <property type="molecule type" value="Genomic_DNA"/>
</dbReference>
<evidence type="ECO:0000313" key="3">
    <source>
        <dbReference type="Proteomes" id="UP001230051"/>
    </source>
</evidence>
<feature type="compositionally biased region" description="Polar residues" evidence="1">
    <location>
        <begin position="59"/>
        <end position="70"/>
    </location>
</feature>
<evidence type="ECO:0000313" key="2">
    <source>
        <dbReference type="EMBL" id="KAK1175811.1"/>
    </source>
</evidence>